<dbReference type="PANTHER" id="PTHR11527">
    <property type="entry name" value="HEAT-SHOCK PROTEIN 20 FAMILY MEMBER"/>
    <property type="match status" value="1"/>
</dbReference>
<dbReference type="KEGG" id="vhl:BME96_12050"/>
<proteinExistence type="inferred from homology"/>
<dbReference type="GeneID" id="71515133"/>
<dbReference type="PROSITE" id="PS01031">
    <property type="entry name" value="SHSP"/>
    <property type="match status" value="1"/>
</dbReference>
<evidence type="ECO:0000259" key="3">
    <source>
        <dbReference type="PROSITE" id="PS01031"/>
    </source>
</evidence>
<comment type="similarity">
    <text evidence="1 2">Belongs to the small heat shock protein (HSP20) family.</text>
</comment>
<evidence type="ECO:0000313" key="4">
    <source>
        <dbReference type="EMBL" id="APC48883.1"/>
    </source>
</evidence>
<dbReference type="InterPro" id="IPR031107">
    <property type="entry name" value="Small_HSP"/>
</dbReference>
<evidence type="ECO:0000256" key="1">
    <source>
        <dbReference type="PROSITE-ProRule" id="PRU00285"/>
    </source>
</evidence>
<dbReference type="CDD" id="cd06464">
    <property type="entry name" value="ACD_sHsps-like"/>
    <property type="match status" value="1"/>
</dbReference>
<dbReference type="Proteomes" id="UP000182945">
    <property type="component" value="Chromosome"/>
</dbReference>
<accession>A0AAC9J0F8</accession>
<dbReference type="Pfam" id="PF00011">
    <property type="entry name" value="HSP20"/>
    <property type="match status" value="1"/>
</dbReference>
<evidence type="ECO:0000313" key="5">
    <source>
        <dbReference type="Proteomes" id="UP000182945"/>
    </source>
</evidence>
<protein>
    <recommendedName>
        <fullName evidence="3">SHSP domain-containing protein</fullName>
    </recommendedName>
</protein>
<dbReference type="Gene3D" id="2.60.40.790">
    <property type="match status" value="1"/>
</dbReference>
<dbReference type="EMBL" id="CP017962">
    <property type="protein sequence ID" value="APC48883.1"/>
    <property type="molecule type" value="Genomic_DNA"/>
</dbReference>
<evidence type="ECO:0000256" key="2">
    <source>
        <dbReference type="RuleBase" id="RU003616"/>
    </source>
</evidence>
<dbReference type="AlphaFoldDB" id="A0AAC9J0F8"/>
<reference evidence="4 5" key="1">
    <citation type="submission" date="2016-11" db="EMBL/GenBank/DDBJ databases">
        <title>Complete genome sequencing of Virgibacillus halodenitrificans PDB-F2.</title>
        <authorList>
            <person name="Sun Z."/>
            <person name="Zhou Y."/>
            <person name="Li H."/>
        </authorList>
    </citation>
    <scope>NUCLEOTIDE SEQUENCE [LARGE SCALE GENOMIC DNA]</scope>
    <source>
        <strain evidence="4 5">PDB-F2</strain>
    </source>
</reference>
<sequence>MDNNQNKRTQRSQPFTDLMSRMDGFFSEAFRDFNTLWNNKAIPIETKETQSSIIIHAMLPGYTREQIELEIMGRQIRIGVNSSNYVEKKDDEQKYFHKQEAYRKNERIITLPFPISKKDTTASYRNGVLTINIPKNNADRTFLSIS</sequence>
<organism evidence="4 5">
    <name type="scientific">Virgibacillus halodenitrificans</name>
    <name type="common">Bacillus halodenitrificans</name>
    <dbReference type="NCBI Taxonomy" id="1482"/>
    <lineage>
        <taxon>Bacteria</taxon>
        <taxon>Bacillati</taxon>
        <taxon>Bacillota</taxon>
        <taxon>Bacilli</taxon>
        <taxon>Bacillales</taxon>
        <taxon>Bacillaceae</taxon>
        <taxon>Virgibacillus</taxon>
    </lineage>
</organism>
<dbReference type="RefSeq" id="WP_060681489.1">
    <property type="nucleotide sequence ID" value="NZ_CP017962.1"/>
</dbReference>
<gene>
    <name evidence="4" type="ORF">BME96_12050</name>
</gene>
<feature type="domain" description="SHSP" evidence="3">
    <location>
        <begin position="35"/>
        <end position="146"/>
    </location>
</feature>
<dbReference type="SUPFAM" id="SSF49764">
    <property type="entry name" value="HSP20-like chaperones"/>
    <property type="match status" value="1"/>
</dbReference>
<dbReference type="InterPro" id="IPR002068">
    <property type="entry name" value="A-crystallin/Hsp20_dom"/>
</dbReference>
<name>A0AAC9J0F8_VIRHA</name>
<dbReference type="InterPro" id="IPR008978">
    <property type="entry name" value="HSP20-like_chaperone"/>
</dbReference>